<feature type="compositionally biased region" description="Polar residues" evidence="1">
    <location>
        <begin position="185"/>
        <end position="204"/>
    </location>
</feature>
<comment type="caution">
    <text evidence="2">The sequence shown here is derived from an EMBL/GenBank/DDBJ whole genome shotgun (WGS) entry which is preliminary data.</text>
</comment>
<feature type="region of interest" description="Disordered" evidence="1">
    <location>
        <begin position="154"/>
        <end position="221"/>
    </location>
</feature>
<proteinExistence type="predicted"/>
<name>A0A929MMT0_ABIDE</name>
<dbReference type="EMBL" id="JABZFV010000001">
    <property type="protein sequence ID" value="MBF0934107.1"/>
    <property type="molecule type" value="Genomic_DNA"/>
</dbReference>
<evidence type="ECO:0000313" key="2">
    <source>
        <dbReference type="EMBL" id="MBF0934107.1"/>
    </source>
</evidence>
<dbReference type="Proteomes" id="UP000757900">
    <property type="component" value="Unassembled WGS sequence"/>
</dbReference>
<dbReference type="AlphaFoldDB" id="A0A929MMT0"/>
<protein>
    <submittedName>
        <fullName evidence="2">Uncharacterized protein</fullName>
    </submittedName>
</protein>
<evidence type="ECO:0000313" key="3">
    <source>
        <dbReference type="Proteomes" id="UP000757900"/>
    </source>
</evidence>
<evidence type="ECO:0000256" key="1">
    <source>
        <dbReference type="SAM" id="MobiDB-lite"/>
    </source>
</evidence>
<organism evidence="2 3">
    <name type="scientific">Abiotrophia defectiva</name>
    <name type="common">Streptococcus defectivus</name>
    <dbReference type="NCBI Taxonomy" id="46125"/>
    <lineage>
        <taxon>Bacteria</taxon>
        <taxon>Bacillati</taxon>
        <taxon>Bacillota</taxon>
        <taxon>Bacilli</taxon>
        <taxon>Lactobacillales</taxon>
        <taxon>Aerococcaceae</taxon>
        <taxon>Abiotrophia</taxon>
    </lineage>
</organism>
<sequence length="251" mass="27969">MAEAVLIHGSIQHKLNFDPNAINWTYNLNTHVDETYGGRVVQVLSAYIGDITIQADGGSGGWKYLQSLALFCRDFMYQQKETGRPGIFRLPQRGWEFKVYLSAIPFSDSRDNVKKSFMIKMKVQEDISGVLSGETVRAELNKLRNGIGYERNKYNFPNLEDETDDAGSPINNSTVPDALLASGTKKVNNGAPSSPNQQEQQLQGNKGGGRTDWTGKQQPWKNTLQQTNEKLIGLTKTILTVNSIINRFGPL</sequence>
<reference evidence="2" key="1">
    <citation type="submission" date="2020-04" db="EMBL/GenBank/DDBJ databases">
        <title>Deep metagenomics examines the oral microbiome during advanced dental caries in children, revealing novel taxa and co-occurrences with host molecules.</title>
        <authorList>
            <person name="Baker J.L."/>
            <person name="Morton J.T."/>
            <person name="Dinis M."/>
            <person name="Alvarez R."/>
            <person name="Tran N.C."/>
            <person name="Knight R."/>
            <person name="Edlund A."/>
        </authorList>
    </citation>
    <scope>NUCLEOTIDE SEQUENCE</scope>
    <source>
        <strain evidence="2">JCVI_23_bin.16</strain>
    </source>
</reference>
<accession>A0A929MMT0</accession>
<gene>
    <name evidence="2" type="ORF">HXK00_00505</name>
</gene>